<dbReference type="Proteomes" id="UP001597601">
    <property type="component" value="Unassembled WGS sequence"/>
</dbReference>
<name>A0ABW5XPA7_9SPHI</name>
<evidence type="ECO:0000313" key="2">
    <source>
        <dbReference type="EMBL" id="MFD2864882.1"/>
    </source>
</evidence>
<feature type="chain" id="PRO_5046126710" description="Outer membrane protein beta-barrel domain-containing protein" evidence="1">
    <location>
        <begin position="21"/>
        <end position="175"/>
    </location>
</feature>
<feature type="signal peptide" evidence="1">
    <location>
        <begin position="1"/>
        <end position="20"/>
    </location>
</feature>
<comment type="caution">
    <text evidence="2">The sequence shown here is derived from an EMBL/GenBank/DDBJ whole genome shotgun (WGS) entry which is preliminary data.</text>
</comment>
<organism evidence="2 3">
    <name type="scientific">Mucilaginibacter antarcticus</name>
    <dbReference type="NCBI Taxonomy" id="1855725"/>
    <lineage>
        <taxon>Bacteria</taxon>
        <taxon>Pseudomonadati</taxon>
        <taxon>Bacteroidota</taxon>
        <taxon>Sphingobacteriia</taxon>
        <taxon>Sphingobacteriales</taxon>
        <taxon>Sphingobacteriaceae</taxon>
        <taxon>Mucilaginibacter</taxon>
    </lineage>
</organism>
<evidence type="ECO:0000256" key="1">
    <source>
        <dbReference type="SAM" id="SignalP"/>
    </source>
</evidence>
<keyword evidence="3" id="KW-1185">Reference proteome</keyword>
<keyword evidence="1" id="KW-0732">Signal</keyword>
<accession>A0ABW5XPA7</accession>
<dbReference type="RefSeq" id="WP_377126175.1">
    <property type="nucleotide sequence ID" value="NZ_JBHUON010000009.1"/>
</dbReference>
<dbReference type="InterPro" id="IPR011250">
    <property type="entry name" value="OMP/PagP_B-barrel"/>
</dbReference>
<dbReference type="EMBL" id="JBHUON010000009">
    <property type="protein sequence ID" value="MFD2864882.1"/>
    <property type="molecule type" value="Genomic_DNA"/>
</dbReference>
<evidence type="ECO:0008006" key="4">
    <source>
        <dbReference type="Google" id="ProtNLM"/>
    </source>
</evidence>
<gene>
    <name evidence="2" type="ORF">ACFSYC_09300</name>
</gene>
<evidence type="ECO:0000313" key="3">
    <source>
        <dbReference type="Proteomes" id="UP001597601"/>
    </source>
</evidence>
<reference evidence="3" key="1">
    <citation type="journal article" date="2019" name="Int. J. Syst. Evol. Microbiol.">
        <title>The Global Catalogue of Microorganisms (GCM) 10K type strain sequencing project: providing services to taxonomists for standard genome sequencing and annotation.</title>
        <authorList>
            <consortium name="The Broad Institute Genomics Platform"/>
            <consortium name="The Broad Institute Genome Sequencing Center for Infectious Disease"/>
            <person name="Wu L."/>
            <person name="Ma J."/>
        </authorList>
    </citation>
    <scope>NUCLEOTIDE SEQUENCE [LARGE SCALE GENOMIC DNA]</scope>
    <source>
        <strain evidence="3">KCTC 52232</strain>
    </source>
</reference>
<sequence length="175" mass="17955">MKKILLAAALLVGVSFTTFAQSTGSANRFSIGLEGGAPIGDAADFYNAVIGGSIKFEHPIATSTAFTLSAGYSAYLGKTVAGIKNPSYTAIPIKAGIKYHFTEGFYGEGQLGAAIGTKSGSKVAFAYAPGIGYDFGGGVDIGLRYEGWAIKTNNGLGNSNSVTLSQIAARLAFSF</sequence>
<proteinExistence type="predicted"/>
<protein>
    <recommendedName>
        <fullName evidence="4">Outer membrane protein beta-barrel domain-containing protein</fullName>
    </recommendedName>
</protein>
<dbReference type="SUPFAM" id="SSF56925">
    <property type="entry name" value="OMPA-like"/>
    <property type="match status" value="1"/>
</dbReference>